<protein>
    <recommendedName>
        <fullName evidence="1">DUF7770 domain-containing protein</fullName>
    </recommendedName>
</protein>
<sequence length="254" mass="29005">MPSRESKNFSADPNFDFSGLDVKHTCLLITCIDLCVHFEPQGICDERGDLSVLDIPRLRNQQELPRANHFSLWFTLDGGGAIMLDVTQLGYPFDPYVGEIHGNATRALVRLSSQKIPTDEDIGCVLREPNVRSGTTIVHIAQLIREHQRQRFLFSQRYKQKTGCRHWISVIAKDLEHAGFTSKGFSDDVLTDLQKYYSRYPLLGQNGRWGYGGNWTHRPEFKCAAMQKGYFIVPMKMTQKTSDSDWGNGMRLML</sequence>
<keyword evidence="3" id="KW-1185">Reference proteome</keyword>
<comment type="caution">
    <text evidence="2">The sequence shown here is derived from an EMBL/GenBank/DDBJ whole genome shotgun (WGS) entry which is preliminary data.</text>
</comment>
<evidence type="ECO:0000313" key="2">
    <source>
        <dbReference type="EMBL" id="RDB21781.1"/>
    </source>
</evidence>
<dbReference type="OrthoDB" id="2891886at2759"/>
<reference evidence="2" key="1">
    <citation type="submission" date="2018-04" db="EMBL/GenBank/DDBJ databases">
        <title>Whole genome sequencing of Hypsizygus marmoreus.</title>
        <authorList>
            <person name="Choi I.-G."/>
            <person name="Min B."/>
            <person name="Kim J.-G."/>
            <person name="Kim S."/>
            <person name="Oh Y.-L."/>
            <person name="Kong W.-S."/>
            <person name="Park H."/>
            <person name="Jeong J."/>
            <person name="Song E.-S."/>
        </authorList>
    </citation>
    <scope>NUCLEOTIDE SEQUENCE [LARGE SCALE GENOMIC DNA]</scope>
    <source>
        <strain evidence="2">51987-8</strain>
    </source>
</reference>
<dbReference type="Pfam" id="PF24968">
    <property type="entry name" value="DUF7770"/>
    <property type="match status" value="1"/>
</dbReference>
<dbReference type="AlphaFoldDB" id="A0A369JHX0"/>
<dbReference type="EMBL" id="LUEZ02000053">
    <property type="protein sequence ID" value="RDB21781.1"/>
    <property type="molecule type" value="Genomic_DNA"/>
</dbReference>
<proteinExistence type="predicted"/>
<organism evidence="2 3">
    <name type="scientific">Hypsizygus marmoreus</name>
    <name type="common">White beech mushroom</name>
    <name type="synonym">Agaricus marmoreus</name>
    <dbReference type="NCBI Taxonomy" id="39966"/>
    <lineage>
        <taxon>Eukaryota</taxon>
        <taxon>Fungi</taxon>
        <taxon>Dikarya</taxon>
        <taxon>Basidiomycota</taxon>
        <taxon>Agaricomycotina</taxon>
        <taxon>Agaricomycetes</taxon>
        <taxon>Agaricomycetidae</taxon>
        <taxon>Agaricales</taxon>
        <taxon>Tricholomatineae</taxon>
        <taxon>Lyophyllaceae</taxon>
        <taxon>Hypsizygus</taxon>
    </lineage>
</organism>
<accession>A0A369JHX0</accession>
<gene>
    <name evidence="2" type="ORF">Hypma_010941</name>
</gene>
<name>A0A369JHX0_HYPMA</name>
<evidence type="ECO:0000313" key="3">
    <source>
        <dbReference type="Proteomes" id="UP000076154"/>
    </source>
</evidence>
<dbReference type="InParanoid" id="A0A369JHX0"/>
<feature type="domain" description="DUF7770" evidence="1">
    <location>
        <begin position="62"/>
        <end position="200"/>
    </location>
</feature>
<evidence type="ECO:0000259" key="1">
    <source>
        <dbReference type="Pfam" id="PF24968"/>
    </source>
</evidence>
<dbReference type="InterPro" id="IPR056672">
    <property type="entry name" value="DUF7770"/>
</dbReference>
<dbReference type="Proteomes" id="UP000076154">
    <property type="component" value="Unassembled WGS sequence"/>
</dbReference>